<reference evidence="2" key="1">
    <citation type="journal article" date="2023" name="Front. Plant Sci.">
        <title>Chromosomal-level genome assembly of Melastoma candidum provides insights into trichome evolution.</title>
        <authorList>
            <person name="Zhong Y."/>
            <person name="Wu W."/>
            <person name="Sun C."/>
            <person name="Zou P."/>
            <person name="Liu Y."/>
            <person name="Dai S."/>
            <person name="Zhou R."/>
        </authorList>
    </citation>
    <scope>NUCLEOTIDE SEQUENCE [LARGE SCALE GENOMIC DNA]</scope>
</reference>
<comment type="caution">
    <text evidence="1">The sequence shown here is derived from an EMBL/GenBank/DDBJ whole genome shotgun (WGS) entry which is preliminary data.</text>
</comment>
<dbReference type="EMBL" id="CM042883">
    <property type="protein sequence ID" value="KAI4375238.1"/>
    <property type="molecule type" value="Genomic_DNA"/>
</dbReference>
<keyword evidence="2" id="KW-1185">Reference proteome</keyword>
<accession>A0ACB9R8J8</accession>
<dbReference type="Proteomes" id="UP001057402">
    <property type="component" value="Chromosome 4"/>
</dbReference>
<gene>
    <name evidence="1" type="ORF">MLD38_013133</name>
</gene>
<protein>
    <submittedName>
        <fullName evidence="1">Uncharacterized protein</fullName>
    </submittedName>
</protein>
<name>A0ACB9R8J8_9MYRT</name>
<evidence type="ECO:0000313" key="2">
    <source>
        <dbReference type="Proteomes" id="UP001057402"/>
    </source>
</evidence>
<sequence>MLTPQRKVWPGWSLSPGGGGVNQAKGSSLKASDGEKGKGVPNAVSGEPSMLHLGANGMAIDSSNLRDKVTQLEKELYEYQYNLGLLLIEKKEWNEKYEGLIQRLAEAKDTLKREQAAHLIAMSEIEKRENDLQNALGVEKQCVADLEKALQEMRAEDAEIKFTADSKLAEANALVTGIEEKSLEVEAKLRSADAKLAEISRKTSEIQRKSNDLEAREAALRRERLTFITERESQESIFSKQWEDLLEWERKLKEGEERVSDSLRMINQREDMANEKDRACKQKQKEVEESQRMIDIANLKLREKEDDIMSRLTTLKLKEKEHESLRKKLETKEEELMVLEEKLNTRERDEIQKLLEEHNRVLEEKKEELECEFEQKKKSINEELERRCLDVQKKEVELNHREEKFLKREQALEKKSDKVKEREEDLRLKLKDLKEREKSLKSEEKKLEVERKELLAQKEELLSVKALLEKERKDCEEQLLEICEEKDRLKVTDEERLEFIRVQSELKEQIEKCRLQKELLLKESEELKQQRQAFEKEWEELDNRKVDVERKLGEIIIQNEKFEKYKEYLEVLSEFEAVEIPPSKLIEEYADKEADGNASTQHNDTPNLAGSKSPFSGMSWIRKCTSRIFSLSPGKRADNHLVQDLNAKEEVTDKQDVFKEPSKESFGNDAEFSFAETSGCVNVDRFQRSDETGQEISFDNISNPNSNMQAVAEDSKTSEVKRGRGRPRGKAKVNRTRTMKQVVKDAETIFGTGMKPTDGEMQNGTAEGSTFMNPESRGESSLAEERGRPRKARKRDHDPSFELVADDTDDHSDSIVSERRRKRRQRPPAPVESRYNLRRRDGKGAGSGVSSELIKGKKGDPAGLDTREDVNHAKVAPTCSVIPANSNGEIAHVERHSNAADKMEGNIKGVRGTDLGMSEEVNGTPDRAAVDDECRGISQGNKGTAGNKDDNGEEFEHPGEVSVGKKIWDFLRT</sequence>
<proteinExistence type="predicted"/>
<organism evidence="1 2">
    <name type="scientific">Melastoma candidum</name>
    <dbReference type="NCBI Taxonomy" id="119954"/>
    <lineage>
        <taxon>Eukaryota</taxon>
        <taxon>Viridiplantae</taxon>
        <taxon>Streptophyta</taxon>
        <taxon>Embryophyta</taxon>
        <taxon>Tracheophyta</taxon>
        <taxon>Spermatophyta</taxon>
        <taxon>Magnoliopsida</taxon>
        <taxon>eudicotyledons</taxon>
        <taxon>Gunneridae</taxon>
        <taxon>Pentapetalae</taxon>
        <taxon>rosids</taxon>
        <taxon>malvids</taxon>
        <taxon>Myrtales</taxon>
        <taxon>Melastomataceae</taxon>
        <taxon>Melastomatoideae</taxon>
        <taxon>Melastomateae</taxon>
        <taxon>Melastoma</taxon>
    </lineage>
</organism>
<evidence type="ECO:0000313" key="1">
    <source>
        <dbReference type="EMBL" id="KAI4375238.1"/>
    </source>
</evidence>